<organism evidence="4 5">
    <name type="scientific">Pontibacter amylolyticus</name>
    <dbReference type="NCBI Taxonomy" id="1424080"/>
    <lineage>
        <taxon>Bacteria</taxon>
        <taxon>Pseudomonadati</taxon>
        <taxon>Bacteroidota</taxon>
        <taxon>Cytophagia</taxon>
        <taxon>Cytophagales</taxon>
        <taxon>Hymenobacteraceae</taxon>
        <taxon>Pontibacter</taxon>
    </lineage>
</organism>
<keyword evidence="5" id="KW-1185">Reference proteome</keyword>
<dbReference type="PANTHER" id="PTHR10509:SF14">
    <property type="entry name" value="CAFFEOYL-COA O-METHYLTRANSFERASE 3-RELATED"/>
    <property type="match status" value="1"/>
</dbReference>
<dbReference type="SUPFAM" id="SSF53335">
    <property type="entry name" value="S-adenosyl-L-methionine-dependent methyltransferases"/>
    <property type="match status" value="1"/>
</dbReference>
<evidence type="ECO:0000256" key="3">
    <source>
        <dbReference type="ARBA" id="ARBA00022691"/>
    </source>
</evidence>
<dbReference type="InterPro" id="IPR050362">
    <property type="entry name" value="Cation-dep_OMT"/>
</dbReference>
<dbReference type="PANTHER" id="PTHR10509">
    <property type="entry name" value="O-METHYLTRANSFERASE-RELATED"/>
    <property type="match status" value="1"/>
</dbReference>
<evidence type="ECO:0000313" key="4">
    <source>
        <dbReference type="EMBL" id="GGG19179.1"/>
    </source>
</evidence>
<evidence type="ECO:0000256" key="2">
    <source>
        <dbReference type="ARBA" id="ARBA00022679"/>
    </source>
</evidence>
<dbReference type="EMBL" id="BMFP01000004">
    <property type="protein sequence ID" value="GGG19179.1"/>
    <property type="molecule type" value="Genomic_DNA"/>
</dbReference>
<proteinExistence type="predicted"/>
<dbReference type="CDD" id="cd02440">
    <property type="entry name" value="AdoMet_MTases"/>
    <property type="match status" value="1"/>
</dbReference>
<reference evidence="5" key="1">
    <citation type="journal article" date="2019" name="Int. J. Syst. Evol. Microbiol.">
        <title>The Global Catalogue of Microorganisms (GCM) 10K type strain sequencing project: providing services to taxonomists for standard genome sequencing and annotation.</title>
        <authorList>
            <consortium name="The Broad Institute Genomics Platform"/>
            <consortium name="The Broad Institute Genome Sequencing Center for Infectious Disease"/>
            <person name="Wu L."/>
            <person name="Ma J."/>
        </authorList>
    </citation>
    <scope>NUCLEOTIDE SEQUENCE [LARGE SCALE GENOMIC DNA]</scope>
    <source>
        <strain evidence="5">CGMCC 1.12749</strain>
    </source>
</reference>
<sequence>MEFLDEELQQYAEEHTSPESELLHKINRQTHLNVMRPRMLSGHLQGRLLSMFSYMIRPKQILEVGTYTGYSALCLAEGLQEDGTLHTIDINEELEDTVRGYIKEAGLSESVKYYIGNALEIIPTIDVTFDLVFIDADKYNYTNYYNLVIDRVRSGGYIIADNVLWSGKVLAKYRKKLDEDTAALLDFNKMVQDDPRVENILLPVRDGLMVARKK</sequence>
<dbReference type="Proteomes" id="UP000634043">
    <property type="component" value="Unassembled WGS sequence"/>
</dbReference>
<keyword evidence="3" id="KW-0949">S-adenosyl-L-methionine</keyword>
<dbReference type="RefSeq" id="WP_188501752.1">
    <property type="nucleotide sequence ID" value="NZ_BMFP01000004.1"/>
</dbReference>
<dbReference type="Gene3D" id="3.40.50.150">
    <property type="entry name" value="Vaccinia Virus protein VP39"/>
    <property type="match status" value="1"/>
</dbReference>
<dbReference type="PROSITE" id="PS51682">
    <property type="entry name" value="SAM_OMT_I"/>
    <property type="match status" value="1"/>
</dbReference>
<comment type="caution">
    <text evidence="4">The sequence shown here is derived from an EMBL/GenBank/DDBJ whole genome shotgun (WGS) entry which is preliminary data.</text>
</comment>
<protein>
    <submittedName>
        <fullName evidence="4">O-methyltransferase</fullName>
    </submittedName>
</protein>
<keyword evidence="1" id="KW-0489">Methyltransferase</keyword>
<dbReference type="Pfam" id="PF01596">
    <property type="entry name" value="Methyltransf_3"/>
    <property type="match status" value="1"/>
</dbReference>
<evidence type="ECO:0000313" key="5">
    <source>
        <dbReference type="Proteomes" id="UP000634043"/>
    </source>
</evidence>
<name>A0ABQ1WA87_9BACT</name>
<accession>A0ABQ1WA87</accession>
<keyword evidence="2" id="KW-0808">Transferase</keyword>
<dbReference type="InterPro" id="IPR029063">
    <property type="entry name" value="SAM-dependent_MTases_sf"/>
</dbReference>
<dbReference type="InterPro" id="IPR002935">
    <property type="entry name" value="SAM_O-MeTrfase"/>
</dbReference>
<gene>
    <name evidence="4" type="ORF">GCM10011323_24120</name>
</gene>
<evidence type="ECO:0000256" key="1">
    <source>
        <dbReference type="ARBA" id="ARBA00022603"/>
    </source>
</evidence>